<feature type="binding site" evidence="7">
    <location>
        <position position="227"/>
    </location>
    <ligand>
        <name>ATP</name>
        <dbReference type="ChEBI" id="CHEBI:30616"/>
    </ligand>
</feature>
<feature type="region of interest" description="Disordered" evidence="8">
    <location>
        <begin position="24"/>
        <end position="50"/>
    </location>
</feature>
<dbReference type="GO" id="GO:0004674">
    <property type="term" value="F:protein serine/threonine kinase activity"/>
    <property type="evidence" value="ECO:0007669"/>
    <property type="project" value="UniProtKB-KW"/>
</dbReference>
<dbReference type="PROSITE" id="PS00108">
    <property type="entry name" value="PROTEIN_KINASE_ST"/>
    <property type="match status" value="1"/>
</dbReference>
<evidence type="ECO:0000256" key="5">
    <source>
        <dbReference type="ARBA" id="ARBA00022777"/>
    </source>
</evidence>
<evidence type="ECO:0000256" key="1">
    <source>
        <dbReference type="ARBA" id="ARBA00022527"/>
    </source>
</evidence>
<comment type="caution">
    <text evidence="10">The sequence shown here is derived from an EMBL/GenBank/DDBJ whole genome shotgun (WGS) entry which is preliminary data.</text>
</comment>
<evidence type="ECO:0000256" key="2">
    <source>
        <dbReference type="ARBA" id="ARBA00022553"/>
    </source>
</evidence>
<dbReference type="AlphaFoldDB" id="A0A369J7Q3"/>
<gene>
    <name evidence="10" type="primary">PRKCQ</name>
    <name evidence="10" type="ORF">Hypma_001617</name>
</gene>
<dbReference type="GO" id="GO:0005524">
    <property type="term" value="F:ATP binding"/>
    <property type="evidence" value="ECO:0007669"/>
    <property type="project" value="UniProtKB-UniRule"/>
</dbReference>
<name>A0A369J7Q3_HYPMA</name>
<reference evidence="10" key="1">
    <citation type="submission" date="2018-04" db="EMBL/GenBank/DDBJ databases">
        <title>Whole genome sequencing of Hypsizygus marmoreus.</title>
        <authorList>
            <person name="Choi I.-G."/>
            <person name="Min B."/>
            <person name="Kim J.-G."/>
            <person name="Kim S."/>
            <person name="Oh Y.-L."/>
            <person name="Kong W.-S."/>
            <person name="Park H."/>
            <person name="Jeong J."/>
            <person name="Song E.-S."/>
        </authorList>
    </citation>
    <scope>NUCLEOTIDE SEQUENCE [LARGE SCALE GENOMIC DNA]</scope>
    <source>
        <strain evidence="10">51987-8</strain>
    </source>
</reference>
<proteinExistence type="predicted"/>
<dbReference type="SMART" id="SM00220">
    <property type="entry name" value="S_TKc"/>
    <property type="match status" value="1"/>
</dbReference>
<keyword evidence="11" id="KW-1185">Reference proteome</keyword>
<dbReference type="PROSITE" id="PS00107">
    <property type="entry name" value="PROTEIN_KINASE_ATP"/>
    <property type="match status" value="1"/>
</dbReference>
<dbReference type="PROSITE" id="PS50011">
    <property type="entry name" value="PROTEIN_KINASE_DOM"/>
    <property type="match status" value="1"/>
</dbReference>
<dbReference type="PANTHER" id="PTHR24351">
    <property type="entry name" value="RIBOSOMAL PROTEIN S6 KINASE"/>
    <property type="match status" value="1"/>
</dbReference>
<evidence type="ECO:0000259" key="9">
    <source>
        <dbReference type="PROSITE" id="PS50011"/>
    </source>
</evidence>
<dbReference type="InterPro" id="IPR008271">
    <property type="entry name" value="Ser/Thr_kinase_AS"/>
</dbReference>
<dbReference type="InterPro" id="IPR017441">
    <property type="entry name" value="Protein_kinase_ATP_BS"/>
</dbReference>
<dbReference type="Gene3D" id="3.30.200.20">
    <property type="entry name" value="Phosphorylase Kinase, domain 1"/>
    <property type="match status" value="1"/>
</dbReference>
<evidence type="ECO:0000256" key="3">
    <source>
        <dbReference type="ARBA" id="ARBA00022679"/>
    </source>
</evidence>
<dbReference type="InterPro" id="IPR011009">
    <property type="entry name" value="Kinase-like_dom_sf"/>
</dbReference>
<dbReference type="InParanoid" id="A0A369J7Q3"/>
<keyword evidence="4 7" id="KW-0547">Nucleotide-binding</keyword>
<evidence type="ECO:0000313" key="11">
    <source>
        <dbReference type="Proteomes" id="UP000076154"/>
    </source>
</evidence>
<dbReference type="Proteomes" id="UP000076154">
    <property type="component" value="Unassembled WGS sequence"/>
</dbReference>
<organism evidence="10 11">
    <name type="scientific">Hypsizygus marmoreus</name>
    <name type="common">White beech mushroom</name>
    <name type="synonym">Agaricus marmoreus</name>
    <dbReference type="NCBI Taxonomy" id="39966"/>
    <lineage>
        <taxon>Eukaryota</taxon>
        <taxon>Fungi</taxon>
        <taxon>Dikarya</taxon>
        <taxon>Basidiomycota</taxon>
        <taxon>Agaricomycotina</taxon>
        <taxon>Agaricomycetes</taxon>
        <taxon>Agaricomycetidae</taxon>
        <taxon>Agaricales</taxon>
        <taxon>Tricholomatineae</taxon>
        <taxon>Lyophyllaceae</taxon>
        <taxon>Hypsizygus</taxon>
    </lineage>
</organism>
<keyword evidence="6 7" id="KW-0067">ATP-binding</keyword>
<dbReference type="SUPFAM" id="SSF56112">
    <property type="entry name" value="Protein kinase-like (PK-like)"/>
    <property type="match status" value="1"/>
</dbReference>
<dbReference type="Pfam" id="PF00069">
    <property type="entry name" value="Pkinase"/>
    <property type="match status" value="2"/>
</dbReference>
<protein>
    <submittedName>
        <fullName evidence="10">Protein kinase C theta type</fullName>
    </submittedName>
</protein>
<dbReference type="InterPro" id="IPR000719">
    <property type="entry name" value="Prot_kinase_dom"/>
</dbReference>
<dbReference type="OrthoDB" id="68483at2759"/>
<evidence type="ECO:0000313" key="10">
    <source>
        <dbReference type="EMBL" id="RDB17442.1"/>
    </source>
</evidence>
<dbReference type="Gene3D" id="1.10.510.10">
    <property type="entry name" value="Transferase(Phosphotransferase) domain 1"/>
    <property type="match status" value="1"/>
</dbReference>
<dbReference type="STRING" id="39966.A0A369J7Q3"/>
<keyword evidence="2" id="KW-0597">Phosphoprotein</keyword>
<evidence type="ECO:0000256" key="7">
    <source>
        <dbReference type="PROSITE-ProRule" id="PRU10141"/>
    </source>
</evidence>
<feature type="compositionally biased region" description="Low complexity" evidence="8">
    <location>
        <begin position="28"/>
        <end position="43"/>
    </location>
</feature>
<feature type="compositionally biased region" description="Low complexity" evidence="8">
    <location>
        <begin position="597"/>
        <end position="612"/>
    </location>
</feature>
<keyword evidence="3" id="KW-0808">Transferase</keyword>
<feature type="domain" description="Protein kinase" evidence="9">
    <location>
        <begin position="198"/>
        <end position="487"/>
    </location>
</feature>
<accession>A0A369J7Q3</accession>
<evidence type="ECO:0000256" key="6">
    <source>
        <dbReference type="ARBA" id="ARBA00022840"/>
    </source>
</evidence>
<keyword evidence="1" id="KW-0723">Serine/threonine-protein kinase</keyword>
<evidence type="ECO:0000256" key="8">
    <source>
        <dbReference type="SAM" id="MobiDB-lite"/>
    </source>
</evidence>
<feature type="region of interest" description="Disordered" evidence="8">
    <location>
        <begin position="586"/>
        <end position="612"/>
    </location>
</feature>
<sequence length="676" mass="75169">MPFLKARVSFRVLLNKALPKIGKKAAKASPSSTESACTTSESSMLRSPVTQMSEPCQVEIEVSIGDAYHDPSVLDVRRSVVYGLNKVSIQVDELTILGSPASSKYILMEPDHSSELSRSASLAETSSSEFSEYSVGTMPASSQIHLLADATSSRSTSLFPTGVVPNAIPSIPTSVSVPPPTTSNSLPPIPRALKVEDLKVLDILGKGASGTVYLTWDKVTKERRALKVVPNARKCGREIRGLLEEQATLRALQDSPYLLSLDASWSDSKNFYFLFPLYVTDLESEIVRCETLPKERAIFYFVQILLGLYSLHSMGIIHRDVKPANILIDREGNAVLGDFGMAKDFGEKPTFAERICQPYWPYKRGQVVTPTTPRPDPKDLLFVCFAAGGTPLHMAPEIWKNLPHSFPTDVYALAVCLFMMFTGRAPFYTESDDVEDLKRCIVEDDVEFKMEEEENLDAETRDFLVQMLEKVPEERLRLTELESHPIFAGVNWPAMERQAVPPPWAPDANHLKTLKRFVPLVPGTPFQDDCNPFPEFEFMSDAVGMGVVREHDVVEEEEGRADVSQDKGPSTLKAFFRKAFSPRSWTKRRVPPDARSSRSSSDSESTLSSAPSSESAVLISSPSVVATWVSSSEEATSVLEHERISLFVKMKSWLRTLWLPRTCRIPTSVLRMDLFA</sequence>
<keyword evidence="5 10" id="KW-0418">Kinase</keyword>
<evidence type="ECO:0000256" key="4">
    <source>
        <dbReference type="ARBA" id="ARBA00022741"/>
    </source>
</evidence>
<dbReference type="EMBL" id="LUEZ02000112">
    <property type="protein sequence ID" value="RDB17442.1"/>
    <property type="molecule type" value="Genomic_DNA"/>
</dbReference>